<dbReference type="RefSeq" id="WP_166518437.1">
    <property type="nucleotide sequence ID" value="NZ_JAAABJ010000148.1"/>
</dbReference>
<proteinExistence type="inferred from homology"/>
<protein>
    <recommendedName>
        <fullName evidence="4">Nicotinamide riboside transporter PnuC</fullName>
    </recommendedName>
</protein>
<evidence type="ECO:0000256" key="5">
    <source>
        <dbReference type="ARBA" id="ARBA00022448"/>
    </source>
</evidence>
<evidence type="ECO:0000256" key="4">
    <source>
        <dbReference type="ARBA" id="ARBA00017522"/>
    </source>
</evidence>
<evidence type="ECO:0000256" key="3">
    <source>
        <dbReference type="ARBA" id="ARBA00006669"/>
    </source>
</evidence>
<evidence type="ECO:0000256" key="6">
    <source>
        <dbReference type="ARBA" id="ARBA00022475"/>
    </source>
</evidence>
<keyword evidence="8 10" id="KW-1133">Transmembrane helix</keyword>
<organism evidence="11 12">
    <name type="scientific">Elizabethkingia argenteiflava</name>
    <dbReference type="NCBI Taxonomy" id="2681556"/>
    <lineage>
        <taxon>Bacteria</taxon>
        <taxon>Pseudomonadati</taxon>
        <taxon>Bacteroidota</taxon>
        <taxon>Flavobacteriia</taxon>
        <taxon>Flavobacteriales</taxon>
        <taxon>Weeksellaceae</taxon>
        <taxon>Elizabethkingia</taxon>
    </lineage>
</organism>
<comment type="similarity">
    <text evidence="3">Belongs to the nicotinamide ribonucleoside (NR) uptake permease (TC 4.B.1) family.</text>
</comment>
<dbReference type="Pfam" id="PF04973">
    <property type="entry name" value="NMN_transporter"/>
    <property type="match status" value="1"/>
</dbReference>
<evidence type="ECO:0000256" key="10">
    <source>
        <dbReference type="SAM" id="Phobius"/>
    </source>
</evidence>
<gene>
    <name evidence="11" type="ORF">GNY06_01155</name>
</gene>
<dbReference type="PANTHER" id="PTHR36122">
    <property type="entry name" value="NICOTINAMIDE RIBOSIDE TRANSPORTER PNUC"/>
    <property type="match status" value="1"/>
</dbReference>
<keyword evidence="12" id="KW-1185">Reference proteome</keyword>
<evidence type="ECO:0000256" key="7">
    <source>
        <dbReference type="ARBA" id="ARBA00022692"/>
    </source>
</evidence>
<dbReference type="GO" id="GO:0005886">
    <property type="term" value="C:plasma membrane"/>
    <property type="evidence" value="ECO:0007669"/>
    <property type="project" value="UniProtKB-SubCell"/>
</dbReference>
<evidence type="ECO:0000313" key="12">
    <source>
        <dbReference type="Proteomes" id="UP000553459"/>
    </source>
</evidence>
<comment type="function">
    <text evidence="1">Required for nicotinamide riboside transport across the inner membrane.</text>
</comment>
<evidence type="ECO:0000256" key="8">
    <source>
        <dbReference type="ARBA" id="ARBA00022989"/>
    </source>
</evidence>
<keyword evidence="5" id="KW-0813">Transport</keyword>
<dbReference type="AlphaFoldDB" id="A0A845PT05"/>
<dbReference type="GO" id="GO:0034257">
    <property type="term" value="F:nicotinamide riboside transmembrane transporter activity"/>
    <property type="evidence" value="ECO:0007669"/>
    <property type="project" value="InterPro"/>
</dbReference>
<dbReference type="NCBIfam" id="TIGR01528">
    <property type="entry name" value="NMN_trans_PnuC"/>
    <property type="match status" value="1"/>
</dbReference>
<feature type="transmembrane region" description="Helical" evidence="10">
    <location>
        <begin position="145"/>
        <end position="160"/>
    </location>
</feature>
<dbReference type="InterPro" id="IPR006419">
    <property type="entry name" value="NMN_transpt_PnuC"/>
</dbReference>
<keyword evidence="9 10" id="KW-0472">Membrane</keyword>
<feature type="transmembrane region" description="Helical" evidence="10">
    <location>
        <begin position="94"/>
        <end position="114"/>
    </location>
</feature>
<keyword evidence="7 10" id="KW-0812">Transmembrane</keyword>
<feature type="transmembrane region" description="Helical" evidence="10">
    <location>
        <begin position="166"/>
        <end position="185"/>
    </location>
</feature>
<comment type="caution">
    <text evidence="11">The sequence shown here is derived from an EMBL/GenBank/DDBJ whole genome shotgun (WGS) entry which is preliminary data.</text>
</comment>
<dbReference type="Proteomes" id="UP000553459">
    <property type="component" value="Unassembled WGS sequence"/>
</dbReference>
<feature type="transmembrane region" description="Helical" evidence="10">
    <location>
        <begin position="32"/>
        <end position="51"/>
    </location>
</feature>
<keyword evidence="6" id="KW-1003">Cell membrane</keyword>
<feature type="transmembrane region" description="Helical" evidence="10">
    <location>
        <begin position="57"/>
        <end position="74"/>
    </location>
</feature>
<evidence type="ECO:0000313" key="11">
    <source>
        <dbReference type="EMBL" id="NAW50056.1"/>
    </source>
</evidence>
<feature type="transmembrane region" description="Helical" evidence="10">
    <location>
        <begin position="6"/>
        <end position="25"/>
    </location>
</feature>
<dbReference type="PANTHER" id="PTHR36122:SF2">
    <property type="entry name" value="NICOTINAMIDE RIBOSIDE TRANSPORTER PNUC"/>
    <property type="match status" value="1"/>
</dbReference>
<comment type="subcellular location">
    <subcellularLocation>
        <location evidence="2">Cell membrane</location>
        <topology evidence="2">Multi-pass membrane protein</topology>
    </subcellularLocation>
</comment>
<name>A0A845PT05_9FLAO</name>
<feature type="transmembrane region" description="Helical" evidence="10">
    <location>
        <begin position="120"/>
        <end position="138"/>
    </location>
</feature>
<evidence type="ECO:0000256" key="9">
    <source>
        <dbReference type="ARBA" id="ARBA00023136"/>
    </source>
</evidence>
<evidence type="ECO:0000256" key="1">
    <source>
        <dbReference type="ARBA" id="ARBA00002672"/>
    </source>
</evidence>
<sequence length="195" mass="22770">MQEIIQQTTWIEWLGVFLSILQVILAQQNKAINYLFGIGGIILSLVVMFNAGLYAEFTLYIYYLIMSIYGWLYWKLGKTHQETPISYADKADWLKISGIVIFSFFSFYFMLSRFTTSDVPIWDASVSAFACAGMWLLAKRKIENWILLNMSNIIAIPLMVHKSLHLYAVLYIILFCVAISGYYNWKRIFKKTKEF</sequence>
<accession>A0A845PT05</accession>
<evidence type="ECO:0000256" key="2">
    <source>
        <dbReference type="ARBA" id="ARBA00004651"/>
    </source>
</evidence>
<dbReference type="EMBL" id="JAAABJ010000148">
    <property type="protein sequence ID" value="NAW50056.1"/>
    <property type="molecule type" value="Genomic_DNA"/>
</dbReference>
<reference evidence="11 12" key="1">
    <citation type="submission" date="2019-11" db="EMBL/GenBank/DDBJ databases">
        <title>Characterization of Elizabethkingia argenteiflava sp. nov., isolated from inner surface of Soybean Pods.</title>
        <authorList>
            <person name="Mo S."/>
        </authorList>
    </citation>
    <scope>NUCLEOTIDE SEQUENCE [LARGE SCALE GENOMIC DNA]</scope>
    <source>
        <strain evidence="11 12">YB22</strain>
    </source>
</reference>